<sequence length="122" mass="13815">MDFLSWIRLIPQEEQAAQKCKSSAIEKSYELPDGLKRFRCPDFLYQPSLIGIEATAIHETTYNSMKCDIDIRKDLYGNIVLSSGTTRFADMADKMSKEIYKNQGGIAPPDRKNTVWIGGSVF</sequence>
<protein>
    <submittedName>
        <fullName evidence="1">Actin and actin related protein</fullName>
    </submittedName>
</protein>
<dbReference type="PANTHER" id="PTHR11937">
    <property type="entry name" value="ACTIN"/>
    <property type="match status" value="1"/>
</dbReference>
<organism evidence="1 2">
    <name type="scientific">Lithospermum erythrorhizon</name>
    <name type="common">Purple gromwell</name>
    <name type="synonym">Lithospermum officinale var. erythrorhizon</name>
    <dbReference type="NCBI Taxonomy" id="34254"/>
    <lineage>
        <taxon>Eukaryota</taxon>
        <taxon>Viridiplantae</taxon>
        <taxon>Streptophyta</taxon>
        <taxon>Embryophyta</taxon>
        <taxon>Tracheophyta</taxon>
        <taxon>Spermatophyta</taxon>
        <taxon>Magnoliopsida</taxon>
        <taxon>eudicotyledons</taxon>
        <taxon>Gunneridae</taxon>
        <taxon>Pentapetalae</taxon>
        <taxon>asterids</taxon>
        <taxon>lamiids</taxon>
        <taxon>Boraginales</taxon>
        <taxon>Boraginaceae</taxon>
        <taxon>Boraginoideae</taxon>
        <taxon>Lithospermeae</taxon>
        <taxon>Lithospermum</taxon>
    </lineage>
</organism>
<dbReference type="Pfam" id="PF00022">
    <property type="entry name" value="Actin"/>
    <property type="match status" value="1"/>
</dbReference>
<accession>A0AAV3NSB3</accession>
<keyword evidence="2" id="KW-1185">Reference proteome</keyword>
<dbReference type="InterPro" id="IPR004000">
    <property type="entry name" value="Actin"/>
</dbReference>
<name>A0AAV3NSB3_LITER</name>
<dbReference type="InterPro" id="IPR043129">
    <property type="entry name" value="ATPase_NBD"/>
</dbReference>
<dbReference type="AlphaFoldDB" id="A0AAV3NSB3"/>
<dbReference type="SUPFAM" id="SSF53067">
    <property type="entry name" value="Actin-like ATPase domain"/>
    <property type="match status" value="1"/>
</dbReference>
<reference evidence="1 2" key="1">
    <citation type="submission" date="2024-01" db="EMBL/GenBank/DDBJ databases">
        <title>The complete chloroplast genome sequence of Lithospermum erythrorhizon: insights into the phylogenetic relationship among Boraginaceae species and the maternal lineages of purple gromwells.</title>
        <authorList>
            <person name="Okada T."/>
            <person name="Watanabe K."/>
        </authorList>
    </citation>
    <scope>NUCLEOTIDE SEQUENCE [LARGE SCALE GENOMIC DNA]</scope>
</reference>
<evidence type="ECO:0000313" key="2">
    <source>
        <dbReference type="Proteomes" id="UP001454036"/>
    </source>
</evidence>
<dbReference type="Gene3D" id="3.30.420.40">
    <property type="match status" value="1"/>
</dbReference>
<dbReference type="Gene3D" id="3.90.640.10">
    <property type="entry name" value="Actin, Chain A, domain 4"/>
    <property type="match status" value="1"/>
</dbReference>
<comment type="caution">
    <text evidence="1">The sequence shown here is derived from an EMBL/GenBank/DDBJ whole genome shotgun (WGS) entry which is preliminary data.</text>
</comment>
<dbReference type="EMBL" id="BAABME010000378">
    <property type="protein sequence ID" value="GAA0142267.1"/>
    <property type="molecule type" value="Genomic_DNA"/>
</dbReference>
<proteinExistence type="predicted"/>
<gene>
    <name evidence="1" type="ORF">LIER_03207</name>
</gene>
<evidence type="ECO:0000313" key="1">
    <source>
        <dbReference type="EMBL" id="GAA0142267.1"/>
    </source>
</evidence>
<dbReference type="Proteomes" id="UP001454036">
    <property type="component" value="Unassembled WGS sequence"/>
</dbReference>